<evidence type="ECO:0000313" key="4">
    <source>
        <dbReference type="Proteomes" id="UP000326565"/>
    </source>
</evidence>
<gene>
    <name evidence="3" type="ORF">BDV29DRAFT_166444</name>
</gene>
<organism evidence="3 4">
    <name type="scientific">Aspergillus leporis</name>
    <dbReference type="NCBI Taxonomy" id="41062"/>
    <lineage>
        <taxon>Eukaryota</taxon>
        <taxon>Fungi</taxon>
        <taxon>Dikarya</taxon>
        <taxon>Ascomycota</taxon>
        <taxon>Pezizomycotina</taxon>
        <taxon>Eurotiomycetes</taxon>
        <taxon>Eurotiomycetidae</taxon>
        <taxon>Eurotiales</taxon>
        <taxon>Aspergillaceae</taxon>
        <taxon>Aspergillus</taxon>
        <taxon>Aspergillus subgen. Circumdati</taxon>
    </lineage>
</organism>
<dbReference type="GO" id="GO:0055085">
    <property type="term" value="P:transmembrane transport"/>
    <property type="evidence" value="ECO:0007669"/>
    <property type="project" value="InterPro"/>
</dbReference>
<dbReference type="Proteomes" id="UP000326565">
    <property type="component" value="Unassembled WGS sequence"/>
</dbReference>
<protein>
    <submittedName>
        <fullName evidence="3">Purine nucleoside permease-domain-containing protein</fullName>
    </submittedName>
</protein>
<comment type="similarity">
    <text evidence="1">Belongs to the NUP family.</text>
</comment>
<keyword evidence="4" id="KW-1185">Reference proteome</keyword>
<name>A0A5N5XG59_9EURO</name>
<evidence type="ECO:0000256" key="1">
    <source>
        <dbReference type="PIRNR" id="PIRNR013171"/>
    </source>
</evidence>
<keyword evidence="2" id="KW-0732">Signal</keyword>
<reference evidence="3 4" key="1">
    <citation type="submission" date="2019-04" db="EMBL/GenBank/DDBJ databases">
        <title>Friends and foes A comparative genomics study of 23 Aspergillus species from section Flavi.</title>
        <authorList>
            <consortium name="DOE Joint Genome Institute"/>
            <person name="Kjaerbolling I."/>
            <person name="Vesth T."/>
            <person name="Frisvad J.C."/>
            <person name="Nybo J.L."/>
            <person name="Theobald S."/>
            <person name="Kildgaard S."/>
            <person name="Isbrandt T."/>
            <person name="Kuo A."/>
            <person name="Sato A."/>
            <person name="Lyhne E.K."/>
            <person name="Kogle M.E."/>
            <person name="Wiebenga A."/>
            <person name="Kun R.S."/>
            <person name="Lubbers R.J."/>
            <person name="Makela M.R."/>
            <person name="Barry K."/>
            <person name="Chovatia M."/>
            <person name="Clum A."/>
            <person name="Daum C."/>
            <person name="Haridas S."/>
            <person name="He G."/>
            <person name="LaButti K."/>
            <person name="Lipzen A."/>
            <person name="Mondo S."/>
            <person name="Riley R."/>
            <person name="Salamov A."/>
            <person name="Simmons B.A."/>
            <person name="Magnuson J.K."/>
            <person name="Henrissat B."/>
            <person name="Mortensen U.H."/>
            <person name="Larsen T.O."/>
            <person name="Devries R.P."/>
            <person name="Grigoriev I.V."/>
            <person name="Machida M."/>
            <person name="Baker S.E."/>
            <person name="Andersen M.R."/>
        </authorList>
    </citation>
    <scope>NUCLEOTIDE SEQUENCE [LARGE SCALE GENOMIC DNA]</scope>
    <source>
        <strain evidence="3 4">CBS 151.66</strain>
    </source>
</reference>
<evidence type="ECO:0000256" key="2">
    <source>
        <dbReference type="SAM" id="SignalP"/>
    </source>
</evidence>
<dbReference type="PANTHER" id="PTHR38643">
    <property type="entry name" value="PURINE NUCLEOSIDE PERMEASE C285.05-RELATED"/>
    <property type="match status" value="1"/>
</dbReference>
<dbReference type="PANTHER" id="PTHR38643:SF1">
    <property type="entry name" value="PURINE NUCLEOSIDE PERMEASE C285.05-RELATED"/>
    <property type="match status" value="1"/>
</dbReference>
<dbReference type="PIRSF" id="PIRSF013171">
    <property type="entry name" value="Pur_nuclsid_perm"/>
    <property type="match status" value="1"/>
</dbReference>
<dbReference type="OrthoDB" id="2331083at2759"/>
<dbReference type="InterPro" id="IPR009486">
    <property type="entry name" value="Pur_nuclsid_perm"/>
</dbReference>
<sequence length="401" mass="43602">MQLLKFIATGLLLGSSCLAAASPATWQRSQVGAKQYPKKVAPKVFIVSMFEPEAAAWWGVPEFDLLAHNITVPGASPIFPDVHCTADYSVCQLITGEGEINAAITVSSIALSPFFDLTHTYFLIAGIAGINPKVGTISSVTFARYAIQVALQYEIDLRELPDNFTTSYFPQGTYAPDQYPTSIYGTEVFEVNAELRSLAASFAKKANLSDSESAQEYRSQYVYEAATQAPSVLECDVATTDVYYSGKLLSEAFDNTTEIWTNGTGKYCTTAQEDNATLQALLRTSARNLTDFSRIIVMRTASNFDQPHANQTALQHLRYSDAGGFEPSVQNLYNAGIEVVNGILNSWNTTFAAGVKPTNYIGDIFGTLGGTPDFGPGRKQALEDAGAITKRGLFRRGLRFL</sequence>
<evidence type="ECO:0000313" key="3">
    <source>
        <dbReference type="EMBL" id="KAB8078484.1"/>
    </source>
</evidence>
<dbReference type="EMBL" id="ML732158">
    <property type="protein sequence ID" value="KAB8078484.1"/>
    <property type="molecule type" value="Genomic_DNA"/>
</dbReference>
<accession>A0A5N5XG59</accession>
<dbReference type="GO" id="GO:0005783">
    <property type="term" value="C:endoplasmic reticulum"/>
    <property type="evidence" value="ECO:0007669"/>
    <property type="project" value="TreeGrafter"/>
</dbReference>
<dbReference type="Pfam" id="PF06516">
    <property type="entry name" value="NUP"/>
    <property type="match status" value="1"/>
</dbReference>
<comment type="function">
    <text evidence="1">Nucleoside permease that transports adenosine and guanosine.</text>
</comment>
<feature type="chain" id="PRO_5025071647" evidence="2">
    <location>
        <begin position="20"/>
        <end position="401"/>
    </location>
</feature>
<proteinExistence type="inferred from homology"/>
<dbReference type="AlphaFoldDB" id="A0A5N5XG59"/>
<feature type="signal peptide" evidence="2">
    <location>
        <begin position="1"/>
        <end position="19"/>
    </location>
</feature>
<dbReference type="PROSITE" id="PS51257">
    <property type="entry name" value="PROKAR_LIPOPROTEIN"/>
    <property type="match status" value="1"/>
</dbReference>
<keyword evidence="1" id="KW-0813">Transport</keyword>